<comment type="subcellular location">
    <subcellularLocation>
        <location evidence="1">Membrane</location>
        <topology evidence="1">Multi-pass membrane protein</topology>
    </subcellularLocation>
</comment>
<keyword evidence="7" id="KW-1185">Reference proteome</keyword>
<feature type="transmembrane region" description="Helical" evidence="5">
    <location>
        <begin position="438"/>
        <end position="460"/>
    </location>
</feature>
<feature type="transmembrane region" description="Helical" evidence="5">
    <location>
        <begin position="170"/>
        <end position="190"/>
    </location>
</feature>
<feature type="transmembrane region" description="Helical" evidence="5">
    <location>
        <begin position="343"/>
        <end position="360"/>
    </location>
</feature>
<feature type="transmembrane region" description="Helical" evidence="5">
    <location>
        <begin position="20"/>
        <end position="43"/>
    </location>
</feature>
<dbReference type="PANTHER" id="PTHR20661">
    <property type="entry name" value="PHOSPHATIDYLINOSITOL-GLYCAN BIOSYNTHESIS CLASS W PROTEIN"/>
    <property type="match status" value="1"/>
</dbReference>
<keyword evidence="4 5" id="KW-0472">Membrane</keyword>
<evidence type="ECO:0000256" key="4">
    <source>
        <dbReference type="ARBA" id="ARBA00023136"/>
    </source>
</evidence>
<reference evidence="6 7" key="1">
    <citation type="journal article" date="2023" name="Hortic Res">
        <title>Pangenome of water caltrop reveals structural variations and asymmetric subgenome divergence after allopolyploidization.</title>
        <authorList>
            <person name="Zhang X."/>
            <person name="Chen Y."/>
            <person name="Wang L."/>
            <person name="Yuan Y."/>
            <person name="Fang M."/>
            <person name="Shi L."/>
            <person name="Lu R."/>
            <person name="Comes H.P."/>
            <person name="Ma Y."/>
            <person name="Chen Y."/>
            <person name="Huang G."/>
            <person name="Zhou Y."/>
            <person name="Zheng Z."/>
            <person name="Qiu Y."/>
        </authorList>
    </citation>
    <scope>NUCLEOTIDE SEQUENCE [LARGE SCALE GENOMIC DNA]</scope>
    <source>
        <tissue evidence="6">Roots</tissue>
    </source>
</reference>
<comment type="caution">
    <text evidence="6">The sequence shown here is derived from an EMBL/GenBank/DDBJ whole genome shotgun (WGS) entry which is preliminary data.</text>
</comment>
<evidence type="ECO:0000256" key="5">
    <source>
        <dbReference type="SAM" id="Phobius"/>
    </source>
</evidence>
<feature type="transmembrane region" description="Helical" evidence="5">
    <location>
        <begin position="264"/>
        <end position="285"/>
    </location>
</feature>
<feature type="transmembrane region" description="Helical" evidence="5">
    <location>
        <begin position="409"/>
        <end position="431"/>
    </location>
</feature>
<dbReference type="EMBL" id="JAXIOK010000018">
    <property type="protein sequence ID" value="KAK4749141.1"/>
    <property type="molecule type" value="Genomic_DNA"/>
</dbReference>
<name>A0AAN7GM35_9MYRT</name>
<dbReference type="GO" id="GO:0032216">
    <property type="term" value="F:glucosaminyl-phosphatidylinositol O-acyltransferase activity"/>
    <property type="evidence" value="ECO:0007669"/>
    <property type="project" value="TreeGrafter"/>
</dbReference>
<dbReference type="AlphaFoldDB" id="A0AAN7GM35"/>
<dbReference type="GO" id="GO:0005783">
    <property type="term" value="C:endoplasmic reticulum"/>
    <property type="evidence" value="ECO:0007669"/>
    <property type="project" value="TreeGrafter"/>
</dbReference>
<evidence type="ECO:0000256" key="2">
    <source>
        <dbReference type="ARBA" id="ARBA00022692"/>
    </source>
</evidence>
<feature type="transmembrane region" description="Helical" evidence="5">
    <location>
        <begin position="139"/>
        <end position="158"/>
    </location>
</feature>
<evidence type="ECO:0008006" key="8">
    <source>
        <dbReference type="Google" id="ProtNLM"/>
    </source>
</evidence>
<organism evidence="6 7">
    <name type="scientific">Trapa incisa</name>
    <dbReference type="NCBI Taxonomy" id="236973"/>
    <lineage>
        <taxon>Eukaryota</taxon>
        <taxon>Viridiplantae</taxon>
        <taxon>Streptophyta</taxon>
        <taxon>Embryophyta</taxon>
        <taxon>Tracheophyta</taxon>
        <taxon>Spermatophyta</taxon>
        <taxon>Magnoliopsida</taxon>
        <taxon>eudicotyledons</taxon>
        <taxon>Gunneridae</taxon>
        <taxon>Pentapetalae</taxon>
        <taxon>rosids</taxon>
        <taxon>malvids</taxon>
        <taxon>Myrtales</taxon>
        <taxon>Lythraceae</taxon>
        <taxon>Trapa</taxon>
    </lineage>
</organism>
<feature type="transmembrane region" description="Helical" evidence="5">
    <location>
        <begin position="74"/>
        <end position="96"/>
    </location>
</feature>
<dbReference type="GO" id="GO:0006506">
    <property type="term" value="P:GPI anchor biosynthetic process"/>
    <property type="evidence" value="ECO:0007669"/>
    <property type="project" value="InterPro"/>
</dbReference>
<keyword evidence="2 5" id="KW-0812">Transmembrane</keyword>
<feature type="transmembrane region" description="Helical" evidence="5">
    <location>
        <begin position="102"/>
        <end position="118"/>
    </location>
</feature>
<evidence type="ECO:0000313" key="6">
    <source>
        <dbReference type="EMBL" id="KAK4749141.1"/>
    </source>
</evidence>
<proteinExistence type="predicted"/>
<dbReference type="GO" id="GO:0072659">
    <property type="term" value="P:protein localization to plasma membrane"/>
    <property type="evidence" value="ECO:0007669"/>
    <property type="project" value="TreeGrafter"/>
</dbReference>
<keyword evidence="3 5" id="KW-1133">Transmembrane helix</keyword>
<accession>A0AAN7GM35</accession>
<gene>
    <name evidence="6" type="ORF">SAY87_026590</name>
</gene>
<protein>
    <recommendedName>
        <fullName evidence="8">GPI-anchored wall transfer protein</fullName>
    </recommendedName>
</protein>
<feature type="transmembrane region" description="Helical" evidence="5">
    <location>
        <begin position="305"/>
        <end position="323"/>
    </location>
</feature>
<evidence type="ECO:0000256" key="3">
    <source>
        <dbReference type="ARBA" id="ARBA00022989"/>
    </source>
</evidence>
<dbReference type="GO" id="GO:0016020">
    <property type="term" value="C:membrane"/>
    <property type="evidence" value="ECO:0007669"/>
    <property type="project" value="UniProtKB-SubCell"/>
</dbReference>
<dbReference type="PANTHER" id="PTHR20661:SF0">
    <property type="entry name" value="PHOSPHATIDYLINOSITOL-GLYCAN BIOSYNTHESIS CLASS W PROTEIN"/>
    <property type="match status" value="1"/>
</dbReference>
<dbReference type="PIRSF" id="PIRSF017321">
    <property type="entry name" value="GWT1"/>
    <property type="match status" value="1"/>
</dbReference>
<evidence type="ECO:0000256" key="1">
    <source>
        <dbReference type="ARBA" id="ARBA00004141"/>
    </source>
</evidence>
<sequence>MAPSSKSFNPNKHLKEEFVSNLGGSSMLEISMLLTIVPVIVLLRHSISSYQPTGTGNKDVSSKKGNASNCNRNLGAFMATITADFCLMVIPVLLCFTVLSEWTYFVLVLLVLAVVIVAKRSYSPYPSKKISRSVRTDISAYRVATVVVTCLCILAVDFKIFPRNYAKTETYGTSLMDLGVGSFIVANALVSRQARNVSSANIKSALKATSPLILLGFGRLLSTSSVDYQVHVGEYGVHWNFFYTLAAVSILTSIIDIPPQYCGIFGIIILIGYQGCLLQGLNLYLLSSERGSDIISQNKEGIFSIFGYWGMYLIGVQLGHYLFFGNHVSGTNRGKQWSRRRLWILAFLFWLLTIIVDKYVERVSRRMCNLAYVTFVFAQNLQVLAVFALSDLVGGSFTSALEDALDRNLLGSFLLANILTGVVNLLVDTLFASSLKALSILCVYAYTLSISCGALDYYGIRLKFW</sequence>
<dbReference type="Proteomes" id="UP001345219">
    <property type="component" value="Chromosome 21"/>
</dbReference>
<evidence type="ECO:0000313" key="7">
    <source>
        <dbReference type="Proteomes" id="UP001345219"/>
    </source>
</evidence>
<feature type="transmembrane region" description="Helical" evidence="5">
    <location>
        <begin position="241"/>
        <end position="258"/>
    </location>
</feature>
<dbReference type="Pfam" id="PF06423">
    <property type="entry name" value="GWT1"/>
    <property type="match status" value="1"/>
</dbReference>
<dbReference type="InterPro" id="IPR009447">
    <property type="entry name" value="PIGW/GWT1"/>
</dbReference>
<feature type="transmembrane region" description="Helical" evidence="5">
    <location>
        <begin position="367"/>
        <end position="389"/>
    </location>
</feature>